<organism evidence="1 2">
    <name type="scientific">Priestia iocasae</name>
    <dbReference type="NCBI Taxonomy" id="2291674"/>
    <lineage>
        <taxon>Bacteria</taxon>
        <taxon>Bacillati</taxon>
        <taxon>Bacillota</taxon>
        <taxon>Bacilli</taxon>
        <taxon>Bacillales</taxon>
        <taxon>Bacillaceae</taxon>
        <taxon>Priestia</taxon>
    </lineage>
</organism>
<gene>
    <name evidence="1" type="ORF">JOC83_002472</name>
</gene>
<dbReference type="Proteomes" id="UP000809829">
    <property type="component" value="Unassembled WGS sequence"/>
</dbReference>
<name>A0ABS2QWP1_9BACI</name>
<evidence type="ECO:0000313" key="2">
    <source>
        <dbReference type="Proteomes" id="UP000809829"/>
    </source>
</evidence>
<reference evidence="1 2" key="1">
    <citation type="submission" date="2021-01" db="EMBL/GenBank/DDBJ databases">
        <title>Genomic Encyclopedia of Type Strains, Phase IV (KMG-IV): sequencing the most valuable type-strain genomes for metagenomic binning, comparative biology and taxonomic classification.</title>
        <authorList>
            <person name="Goeker M."/>
        </authorList>
    </citation>
    <scope>NUCLEOTIDE SEQUENCE [LARGE SCALE GENOMIC DNA]</scope>
    <source>
        <strain evidence="1 2">DSM 104297</strain>
    </source>
</reference>
<comment type="caution">
    <text evidence="1">The sequence shown here is derived from an EMBL/GenBank/DDBJ whole genome shotgun (WGS) entry which is preliminary data.</text>
</comment>
<dbReference type="EMBL" id="JAFBFC010000004">
    <property type="protein sequence ID" value="MBM7703623.1"/>
    <property type="molecule type" value="Genomic_DNA"/>
</dbReference>
<protein>
    <submittedName>
        <fullName evidence="1">Mg2+/Co2+ transporter CorC</fullName>
    </submittedName>
</protein>
<keyword evidence="2" id="KW-1185">Reference proteome</keyword>
<accession>A0ABS2QWP1</accession>
<evidence type="ECO:0000313" key="1">
    <source>
        <dbReference type="EMBL" id="MBM7703623.1"/>
    </source>
</evidence>
<sequence length="63" mass="7281">MWLGIYEESSERSKSEQMALFEAMKQDLFSDEPEKITKLLKSIRESRFADGMSCIHCSSMSVK</sequence>
<proteinExistence type="predicted"/>